<dbReference type="AlphaFoldDB" id="A0A1I4NKE2"/>
<comment type="catalytic activity">
    <reaction evidence="1">
        <text>4-hydroxy-4-methyl-2-oxoglutarate = 2 pyruvate</text>
        <dbReference type="Rhea" id="RHEA:22748"/>
        <dbReference type="ChEBI" id="CHEBI:15361"/>
        <dbReference type="ChEBI" id="CHEBI:58276"/>
        <dbReference type="EC" id="4.1.3.17"/>
    </reaction>
</comment>
<evidence type="ECO:0000256" key="2">
    <source>
        <dbReference type="ARBA" id="ARBA00001968"/>
    </source>
</evidence>
<feature type="binding site" evidence="13">
    <location>
        <begin position="82"/>
        <end position="85"/>
    </location>
    <ligand>
        <name>substrate</name>
    </ligand>
</feature>
<evidence type="ECO:0000256" key="5">
    <source>
        <dbReference type="ARBA" id="ARBA00012213"/>
    </source>
</evidence>
<evidence type="ECO:0000256" key="12">
    <source>
        <dbReference type="ARBA" id="ARBA00047973"/>
    </source>
</evidence>
<dbReference type="Gene3D" id="3.50.30.40">
    <property type="entry name" value="Ribonuclease E inhibitor RraA/RraA-like"/>
    <property type="match status" value="1"/>
</dbReference>
<name>A0A1I4NKE2_9FIRM</name>
<gene>
    <name evidence="14" type="ORF">SAMN04490355_10484</name>
</gene>
<dbReference type="GO" id="GO:0047443">
    <property type="term" value="F:4-hydroxy-4-methyl-2-oxoglutarate aldolase activity"/>
    <property type="evidence" value="ECO:0007669"/>
    <property type="project" value="UniProtKB-EC"/>
</dbReference>
<evidence type="ECO:0000256" key="3">
    <source>
        <dbReference type="ARBA" id="ARBA00008621"/>
    </source>
</evidence>
<protein>
    <recommendedName>
        <fullName evidence="7">Putative 4-hydroxy-4-methyl-2-oxoglutarate aldolase</fullName>
        <ecNumber evidence="6">4.1.1.112</ecNumber>
        <ecNumber evidence="5">4.1.3.17</ecNumber>
    </recommendedName>
    <alternativeName>
        <fullName evidence="11">Oxaloacetate decarboxylase</fullName>
    </alternativeName>
    <alternativeName>
        <fullName evidence="9">Regulator of ribonuclease activity homolog</fullName>
    </alternativeName>
    <alternativeName>
        <fullName evidence="10">RraA-like protein</fullName>
    </alternativeName>
</protein>
<comment type="subunit">
    <text evidence="4">Homotrimer.</text>
</comment>
<evidence type="ECO:0000256" key="6">
    <source>
        <dbReference type="ARBA" id="ARBA00012947"/>
    </source>
</evidence>
<dbReference type="EC" id="4.1.3.17" evidence="5"/>
<dbReference type="EC" id="4.1.1.112" evidence="6"/>
<evidence type="ECO:0000256" key="10">
    <source>
        <dbReference type="ARBA" id="ARBA00030169"/>
    </source>
</evidence>
<keyword evidence="13" id="KW-0460">Magnesium</keyword>
<dbReference type="Pfam" id="PF03737">
    <property type="entry name" value="RraA-like"/>
    <property type="match status" value="1"/>
</dbReference>
<sequence length="204" mass="21705">MSIYEQFLKIPATCISDSLKGLTNMDFTIKPLKETYKISGPACTVKLLANDNLIFLKGLVLAKPGDVLVVDIGSYQYNAIAGDFMIGAAKVLGLAGVVVDGTVRDSAGIKETDFPVFCRGNTLAASNKVGIGEVNIPICCGGVVVNPGDIIIGDADGVVVVPQDRATETLKFALKKEQADRKRAKLLESANATREYINKLLLKS</sequence>
<evidence type="ECO:0000256" key="8">
    <source>
        <dbReference type="ARBA" id="ARBA00025046"/>
    </source>
</evidence>
<dbReference type="PANTHER" id="PTHR33254">
    <property type="entry name" value="4-HYDROXY-4-METHYL-2-OXOGLUTARATE ALDOLASE 3-RELATED"/>
    <property type="match status" value="1"/>
</dbReference>
<evidence type="ECO:0000256" key="9">
    <source>
        <dbReference type="ARBA" id="ARBA00029596"/>
    </source>
</evidence>
<evidence type="ECO:0000256" key="13">
    <source>
        <dbReference type="PIRSR" id="PIRSR605493-1"/>
    </source>
</evidence>
<feature type="binding site" evidence="13">
    <location>
        <position position="105"/>
    </location>
    <ligand>
        <name>Mg(2+)</name>
        <dbReference type="ChEBI" id="CHEBI:18420"/>
    </ligand>
</feature>
<dbReference type="GO" id="GO:0046872">
    <property type="term" value="F:metal ion binding"/>
    <property type="evidence" value="ECO:0007669"/>
    <property type="project" value="UniProtKB-KW"/>
</dbReference>
<dbReference type="CDD" id="cd16841">
    <property type="entry name" value="RraA_family"/>
    <property type="match status" value="1"/>
</dbReference>
<evidence type="ECO:0000313" key="14">
    <source>
        <dbReference type="EMBL" id="SFM15820.1"/>
    </source>
</evidence>
<dbReference type="SUPFAM" id="SSF89562">
    <property type="entry name" value="RraA-like"/>
    <property type="match status" value="1"/>
</dbReference>
<evidence type="ECO:0000256" key="11">
    <source>
        <dbReference type="ARBA" id="ARBA00032305"/>
    </source>
</evidence>
<dbReference type="STRING" id="1123291.SAMN04490355_10484"/>
<accession>A0A1I4NKE2</accession>
<keyword evidence="13" id="KW-0479">Metal-binding</keyword>
<dbReference type="Proteomes" id="UP000199520">
    <property type="component" value="Unassembled WGS sequence"/>
</dbReference>
<comment type="cofactor">
    <cofactor evidence="2">
        <name>a divalent metal cation</name>
        <dbReference type="ChEBI" id="CHEBI:60240"/>
    </cofactor>
</comment>
<comment type="catalytic activity">
    <reaction evidence="12">
        <text>oxaloacetate + H(+) = pyruvate + CO2</text>
        <dbReference type="Rhea" id="RHEA:15641"/>
        <dbReference type="ChEBI" id="CHEBI:15361"/>
        <dbReference type="ChEBI" id="CHEBI:15378"/>
        <dbReference type="ChEBI" id="CHEBI:16452"/>
        <dbReference type="ChEBI" id="CHEBI:16526"/>
        <dbReference type="EC" id="4.1.1.112"/>
    </reaction>
</comment>
<organism evidence="14 15">
    <name type="scientific">Pelosinus propionicus DSM 13327</name>
    <dbReference type="NCBI Taxonomy" id="1123291"/>
    <lineage>
        <taxon>Bacteria</taxon>
        <taxon>Bacillati</taxon>
        <taxon>Bacillota</taxon>
        <taxon>Negativicutes</taxon>
        <taxon>Selenomonadales</taxon>
        <taxon>Sporomusaceae</taxon>
        <taxon>Pelosinus</taxon>
    </lineage>
</organism>
<evidence type="ECO:0000313" key="15">
    <source>
        <dbReference type="Proteomes" id="UP000199520"/>
    </source>
</evidence>
<comment type="cofactor">
    <cofactor evidence="13">
        <name>Mg(2+)</name>
        <dbReference type="ChEBI" id="CHEBI:18420"/>
    </cofactor>
</comment>
<dbReference type="InterPro" id="IPR036704">
    <property type="entry name" value="RraA/RraA-like_sf"/>
</dbReference>
<evidence type="ECO:0000256" key="7">
    <source>
        <dbReference type="ARBA" id="ARBA00016549"/>
    </source>
</evidence>
<proteinExistence type="inferred from homology"/>
<reference evidence="15" key="1">
    <citation type="submission" date="2016-10" db="EMBL/GenBank/DDBJ databases">
        <authorList>
            <person name="Varghese N."/>
            <person name="Submissions S."/>
        </authorList>
    </citation>
    <scope>NUCLEOTIDE SEQUENCE [LARGE SCALE GENOMIC DNA]</scope>
    <source>
        <strain evidence="15">DSM 13327</strain>
    </source>
</reference>
<dbReference type="InterPro" id="IPR005493">
    <property type="entry name" value="RraA/RraA-like"/>
</dbReference>
<comment type="function">
    <text evidence="8">Catalyzes the aldol cleavage of 4-hydroxy-4-methyl-2-oxoglutarate (HMG) into 2 molecules of pyruvate. Also contains a secondary oxaloacetate (OAA) decarboxylase activity due to the common pyruvate enolate transition state formed following C-C bond cleavage in the retro-aldol and decarboxylation reactions.</text>
</comment>
<keyword evidence="15" id="KW-1185">Reference proteome</keyword>
<dbReference type="EMBL" id="FOTS01000048">
    <property type="protein sequence ID" value="SFM15820.1"/>
    <property type="molecule type" value="Genomic_DNA"/>
</dbReference>
<dbReference type="PANTHER" id="PTHR33254:SF4">
    <property type="entry name" value="4-HYDROXY-4-METHYL-2-OXOGLUTARATE ALDOLASE 3-RELATED"/>
    <property type="match status" value="1"/>
</dbReference>
<dbReference type="GO" id="GO:0008948">
    <property type="term" value="F:oxaloacetate decarboxylase activity"/>
    <property type="evidence" value="ECO:0007669"/>
    <property type="project" value="UniProtKB-EC"/>
</dbReference>
<feature type="binding site" evidence="13">
    <location>
        <position position="104"/>
    </location>
    <ligand>
        <name>substrate</name>
    </ligand>
</feature>
<evidence type="ECO:0000256" key="4">
    <source>
        <dbReference type="ARBA" id="ARBA00011233"/>
    </source>
</evidence>
<evidence type="ECO:0000256" key="1">
    <source>
        <dbReference type="ARBA" id="ARBA00001342"/>
    </source>
</evidence>
<comment type="similarity">
    <text evidence="3">Belongs to the class II aldolase/RraA-like family.</text>
</comment>
<dbReference type="RefSeq" id="WP_090941952.1">
    <property type="nucleotide sequence ID" value="NZ_FOTS01000048.1"/>
</dbReference>
<dbReference type="OrthoDB" id="9784786at2"/>